<feature type="transmembrane region" description="Helical" evidence="6">
    <location>
        <begin position="345"/>
        <end position="364"/>
    </location>
</feature>
<evidence type="ECO:0000256" key="4">
    <source>
        <dbReference type="ARBA" id="ARBA00022989"/>
    </source>
</evidence>
<keyword evidence="5 6" id="KW-0472">Membrane</keyword>
<keyword evidence="8" id="KW-1185">Reference proteome</keyword>
<feature type="transmembrane region" description="Helical" evidence="6">
    <location>
        <begin position="376"/>
        <end position="400"/>
    </location>
</feature>
<organism evidence="7 8">
    <name type="scientific">Flavonifractor plautii 1_3_50AFAA</name>
    <dbReference type="NCBI Taxonomy" id="742738"/>
    <lineage>
        <taxon>Bacteria</taxon>
        <taxon>Bacillati</taxon>
        <taxon>Bacillota</taxon>
        <taxon>Clostridia</taxon>
        <taxon>Eubacteriales</taxon>
        <taxon>Oscillospiraceae</taxon>
        <taxon>Flavonifractor</taxon>
    </lineage>
</organism>
<reference evidence="7 8" key="1">
    <citation type="submission" date="2011-08" db="EMBL/GenBank/DDBJ databases">
        <title>The Genome Sequence of Clostridium orbiscindens 1_3_50AFAA.</title>
        <authorList>
            <consortium name="The Broad Institute Genome Sequencing Platform"/>
            <person name="Earl A."/>
            <person name="Ward D."/>
            <person name="Feldgarden M."/>
            <person name="Gevers D."/>
            <person name="Daigneault M."/>
            <person name="Strauss J."/>
            <person name="Allen-Vercoe E."/>
            <person name="Young S.K."/>
            <person name="Zeng Q."/>
            <person name="Gargeya S."/>
            <person name="Fitzgerald M."/>
            <person name="Haas B."/>
            <person name="Abouelleil A."/>
            <person name="Alvarado L."/>
            <person name="Arachchi H.M."/>
            <person name="Berlin A."/>
            <person name="Brown A."/>
            <person name="Chapman S.B."/>
            <person name="Chen Z."/>
            <person name="Dunbar C."/>
            <person name="Freedman E."/>
            <person name="Gearin G."/>
            <person name="Gellesch M."/>
            <person name="Goldberg J."/>
            <person name="Griggs A."/>
            <person name="Gujja S."/>
            <person name="Heiman D."/>
            <person name="Howarth C."/>
            <person name="Larson L."/>
            <person name="Lui A."/>
            <person name="MacDonald P.J.P."/>
            <person name="Montmayeur A."/>
            <person name="Murphy C."/>
            <person name="Neiman D."/>
            <person name="Pearson M."/>
            <person name="Priest M."/>
            <person name="Roberts A."/>
            <person name="Saif S."/>
            <person name="Shea T."/>
            <person name="Shenoy N."/>
            <person name="Sisk P."/>
            <person name="Stolte C."/>
            <person name="Sykes S."/>
            <person name="Wortman J."/>
            <person name="Nusbaum C."/>
            <person name="Birren B."/>
        </authorList>
    </citation>
    <scope>NUCLEOTIDE SEQUENCE [LARGE SCALE GENOMIC DNA]</scope>
    <source>
        <strain evidence="7 8">1_3_50AFAA</strain>
    </source>
</reference>
<dbReference type="HOGENOM" id="CLU_029243_7_0_9"/>
<dbReference type="InterPro" id="IPR047928">
    <property type="entry name" value="Perm_prefix_1"/>
</dbReference>
<dbReference type="GO" id="GO:0051301">
    <property type="term" value="P:cell division"/>
    <property type="evidence" value="ECO:0007669"/>
    <property type="project" value="InterPro"/>
</dbReference>
<dbReference type="NCBIfam" id="NF038403">
    <property type="entry name" value="perm_prefix_1"/>
    <property type="match status" value="1"/>
</dbReference>
<evidence type="ECO:0000256" key="5">
    <source>
        <dbReference type="ARBA" id="ARBA00023136"/>
    </source>
</evidence>
<keyword evidence="2 6" id="KW-0812">Transmembrane</keyword>
<feature type="transmembrane region" description="Helical" evidence="6">
    <location>
        <begin position="116"/>
        <end position="138"/>
    </location>
</feature>
<comment type="subcellular location">
    <subcellularLocation>
        <location evidence="1">Membrane</location>
        <topology evidence="1">Multi-pass membrane protein</topology>
    </subcellularLocation>
</comment>
<dbReference type="GO" id="GO:0016020">
    <property type="term" value="C:membrane"/>
    <property type="evidence" value="ECO:0007669"/>
    <property type="project" value="UniProtKB-SubCell"/>
</dbReference>
<evidence type="ECO:0008006" key="9">
    <source>
        <dbReference type="Google" id="ProtNLM"/>
    </source>
</evidence>
<feature type="transmembrane region" description="Helical" evidence="6">
    <location>
        <begin position="145"/>
        <end position="165"/>
    </location>
</feature>
<feature type="transmembrane region" description="Helical" evidence="6">
    <location>
        <begin position="81"/>
        <end position="104"/>
    </location>
</feature>
<feature type="transmembrane region" description="Helical" evidence="6">
    <location>
        <begin position="196"/>
        <end position="215"/>
    </location>
</feature>
<dbReference type="AlphaFoldDB" id="A0A096AYT7"/>
<evidence type="ECO:0000256" key="6">
    <source>
        <dbReference type="SAM" id="Phobius"/>
    </source>
</evidence>
<dbReference type="PATRIC" id="fig|742738.3.peg.4282"/>
<gene>
    <name evidence="7" type="ORF">HMPREF9460_04170</name>
</gene>
<feature type="transmembrane region" description="Helical" evidence="6">
    <location>
        <begin position="221"/>
        <end position="239"/>
    </location>
</feature>
<feature type="transmembrane region" description="Helical" evidence="6">
    <location>
        <begin position="315"/>
        <end position="333"/>
    </location>
</feature>
<dbReference type="EMBL" id="ADLO01000134">
    <property type="protein sequence ID" value="KGF51995.1"/>
    <property type="molecule type" value="Genomic_DNA"/>
</dbReference>
<dbReference type="RefSeq" id="WP_070103436.1">
    <property type="nucleotide sequence ID" value="NZ_KN174171.1"/>
</dbReference>
<dbReference type="Pfam" id="PF01098">
    <property type="entry name" value="FTSW_RODA_SPOVE"/>
    <property type="match status" value="1"/>
</dbReference>
<evidence type="ECO:0000313" key="8">
    <source>
        <dbReference type="Proteomes" id="UP000029585"/>
    </source>
</evidence>
<dbReference type="eggNOG" id="COG0772">
    <property type="taxonomic scope" value="Bacteria"/>
</dbReference>
<keyword evidence="3" id="KW-0133">Cell shape</keyword>
<evidence type="ECO:0000256" key="2">
    <source>
        <dbReference type="ARBA" id="ARBA00022692"/>
    </source>
</evidence>
<sequence>MARECVNEYLETVGGQIRWRRARRVLLRELSDHIADQAAAFEAEGRSPEEALAGAVAEMGEPEAVGRELDRLHRPQNRRGLAVTVAALFAAGVLLQLFAAGLMGDAKDVFYFRRQVLGLLLAAGVLTGLWFSDYTLLLRRKWVPAAALLLFSLAPLWGLPFGWPFLSYKLMLYPTLLLPVPYAALVVSLRGRGTRAVLLCGGLALPLPIWAFVAISSTGYLVTLASMLLVLLAAVGLGWFRGKRRWNLLAALGPALTILPLLFLRHLEYAAWRIGAFLGPDLFYERLRMGELPSLFVGSSPELLLAETAQGLGRWVFWAAAGLIVLFAALLLRRIRALHSRTGKLLALSAFLPLFLQAAIYWLYNLGWWPLGVLSLPFLSYGVFFLLVDAALAGVLLSVFRMDALLRDTAWASSAPAPRPSALDIPLGRGQLHIEYRKGAQHF</sequence>
<proteinExistence type="predicted"/>
<keyword evidence="4 6" id="KW-1133">Transmembrane helix</keyword>
<feature type="transmembrane region" description="Helical" evidence="6">
    <location>
        <begin position="246"/>
        <end position="264"/>
    </location>
</feature>
<dbReference type="InterPro" id="IPR001182">
    <property type="entry name" value="FtsW/RodA"/>
</dbReference>
<accession>A0A096AYT7</accession>
<evidence type="ECO:0000256" key="3">
    <source>
        <dbReference type="ARBA" id="ARBA00022960"/>
    </source>
</evidence>
<feature type="transmembrane region" description="Helical" evidence="6">
    <location>
        <begin position="171"/>
        <end position="189"/>
    </location>
</feature>
<protein>
    <recommendedName>
        <fullName evidence="9">Cell division protein FtsW</fullName>
    </recommendedName>
</protein>
<comment type="caution">
    <text evidence="7">The sequence shown here is derived from an EMBL/GenBank/DDBJ whole genome shotgun (WGS) entry which is preliminary data.</text>
</comment>
<evidence type="ECO:0000313" key="7">
    <source>
        <dbReference type="EMBL" id="KGF51995.1"/>
    </source>
</evidence>
<evidence type="ECO:0000256" key="1">
    <source>
        <dbReference type="ARBA" id="ARBA00004141"/>
    </source>
</evidence>
<dbReference type="GO" id="GO:0008360">
    <property type="term" value="P:regulation of cell shape"/>
    <property type="evidence" value="ECO:0007669"/>
    <property type="project" value="UniProtKB-KW"/>
</dbReference>
<dbReference type="Proteomes" id="UP000029585">
    <property type="component" value="Unassembled WGS sequence"/>
</dbReference>
<name>A0A096AYT7_FLAPL</name>